<name>A0ABN1P8F1_9ACTN</name>
<proteinExistence type="predicted"/>
<evidence type="ECO:0000256" key="1">
    <source>
        <dbReference type="SAM" id="Phobius"/>
    </source>
</evidence>
<evidence type="ECO:0000313" key="3">
    <source>
        <dbReference type="Proteomes" id="UP001501005"/>
    </source>
</evidence>
<dbReference type="Proteomes" id="UP001501005">
    <property type="component" value="Unassembled WGS sequence"/>
</dbReference>
<keyword evidence="1" id="KW-0472">Membrane</keyword>
<reference evidence="2 3" key="1">
    <citation type="journal article" date="2019" name="Int. J. Syst. Evol. Microbiol.">
        <title>The Global Catalogue of Microorganisms (GCM) 10K type strain sequencing project: providing services to taxonomists for standard genome sequencing and annotation.</title>
        <authorList>
            <consortium name="The Broad Institute Genomics Platform"/>
            <consortium name="The Broad Institute Genome Sequencing Center for Infectious Disease"/>
            <person name="Wu L."/>
            <person name="Ma J."/>
        </authorList>
    </citation>
    <scope>NUCLEOTIDE SEQUENCE [LARGE SCALE GENOMIC DNA]</scope>
    <source>
        <strain evidence="2 3">JCM 10673</strain>
    </source>
</reference>
<dbReference type="EMBL" id="BAAAHG010000044">
    <property type="protein sequence ID" value="GAA0924337.1"/>
    <property type="molecule type" value="Genomic_DNA"/>
</dbReference>
<comment type="caution">
    <text evidence="2">The sequence shown here is derived from an EMBL/GenBank/DDBJ whole genome shotgun (WGS) entry which is preliminary data.</text>
</comment>
<feature type="transmembrane region" description="Helical" evidence="1">
    <location>
        <begin position="76"/>
        <end position="99"/>
    </location>
</feature>
<keyword evidence="3" id="KW-1185">Reference proteome</keyword>
<protein>
    <submittedName>
        <fullName evidence="2">Uncharacterized protein</fullName>
    </submittedName>
</protein>
<accession>A0ABN1P8F1</accession>
<sequence length="161" mass="16929">MVRRLGLRARVGDAVEAGPLGTVGRGLPAVRVGRVHRLLPAGGAVPAALLVLLLVLEVTRVLLVPLLAVVRSLKGVLLAVLLGLPAVAGLLSVPPLAVLRLLQMILRPVSVSGLRARLGLLSSPSAVSVQRIVRMPRFGAWAPAILSHRSPKAARRRHAAW</sequence>
<evidence type="ECO:0000313" key="2">
    <source>
        <dbReference type="EMBL" id="GAA0924337.1"/>
    </source>
</evidence>
<keyword evidence="1" id="KW-0812">Transmembrane</keyword>
<feature type="transmembrane region" description="Helical" evidence="1">
    <location>
        <begin position="38"/>
        <end position="56"/>
    </location>
</feature>
<keyword evidence="1" id="KW-1133">Transmembrane helix</keyword>
<organism evidence="2 3">
    <name type="scientific">Streptomyces thermoalcalitolerans</name>
    <dbReference type="NCBI Taxonomy" id="65605"/>
    <lineage>
        <taxon>Bacteria</taxon>
        <taxon>Bacillati</taxon>
        <taxon>Actinomycetota</taxon>
        <taxon>Actinomycetes</taxon>
        <taxon>Kitasatosporales</taxon>
        <taxon>Streptomycetaceae</taxon>
        <taxon>Streptomyces</taxon>
    </lineage>
</organism>
<gene>
    <name evidence="2" type="ORF">GCM10009549_44980</name>
</gene>